<proteinExistence type="inferred from homology"/>
<dbReference type="PROSITE" id="PS00502">
    <property type="entry name" value="POLYGALACTURONASE"/>
    <property type="match status" value="1"/>
</dbReference>
<dbReference type="Gene3D" id="2.160.20.10">
    <property type="entry name" value="Single-stranded right-handed beta-helix, Pectin lyase-like"/>
    <property type="match status" value="1"/>
</dbReference>
<dbReference type="InterPro" id="IPR006626">
    <property type="entry name" value="PbH1"/>
</dbReference>
<organism evidence="8">
    <name type="scientific">Arcella intermedia</name>
    <dbReference type="NCBI Taxonomy" id="1963864"/>
    <lineage>
        <taxon>Eukaryota</taxon>
        <taxon>Amoebozoa</taxon>
        <taxon>Tubulinea</taxon>
        <taxon>Elardia</taxon>
        <taxon>Arcellinida</taxon>
        <taxon>Sphaerothecina</taxon>
        <taxon>Arcellidae</taxon>
        <taxon>Arcella</taxon>
    </lineage>
</organism>
<keyword evidence="4" id="KW-0325">Glycoprotein</keyword>
<dbReference type="AlphaFoldDB" id="A0A6B2LAA7"/>
<dbReference type="InterPro" id="IPR012334">
    <property type="entry name" value="Pectin_lyas_fold"/>
</dbReference>
<dbReference type="InterPro" id="IPR000743">
    <property type="entry name" value="Glyco_hydro_28"/>
</dbReference>
<dbReference type="PANTHER" id="PTHR31736:SF19">
    <property type="entry name" value="PECTIN LYASE SUPERFAMILY PROTEIN-RELATED"/>
    <property type="match status" value="1"/>
</dbReference>
<feature type="active site" evidence="6">
    <location>
        <position position="160"/>
    </location>
</feature>
<dbReference type="EMBL" id="GIBP01005000">
    <property type="protein sequence ID" value="NDV33969.1"/>
    <property type="molecule type" value="Transcribed_RNA"/>
</dbReference>
<dbReference type="GO" id="GO:0004650">
    <property type="term" value="F:polygalacturonase activity"/>
    <property type="evidence" value="ECO:0007669"/>
    <property type="project" value="InterPro"/>
</dbReference>
<evidence type="ECO:0000256" key="3">
    <source>
        <dbReference type="ARBA" id="ARBA00023157"/>
    </source>
</evidence>
<dbReference type="Pfam" id="PF00295">
    <property type="entry name" value="Glyco_hydro_28"/>
    <property type="match status" value="1"/>
</dbReference>
<accession>A0A6B2LAA7</accession>
<evidence type="ECO:0000256" key="6">
    <source>
        <dbReference type="PROSITE-ProRule" id="PRU10052"/>
    </source>
</evidence>
<evidence type="ECO:0000256" key="5">
    <source>
        <dbReference type="ARBA" id="ARBA00023295"/>
    </source>
</evidence>
<dbReference type="GO" id="GO:0046576">
    <property type="term" value="F:rhamnogalacturonan alpha-L-rhamnopyranosyl-(1-&gt;4)-alpha-D-galactopyranosyluronide lyase activity"/>
    <property type="evidence" value="ECO:0007669"/>
    <property type="project" value="UniProtKB-ARBA"/>
</dbReference>
<dbReference type="PANTHER" id="PTHR31736">
    <property type="match status" value="1"/>
</dbReference>
<dbReference type="SMART" id="SM00710">
    <property type="entry name" value="PbH1"/>
    <property type="match status" value="3"/>
</dbReference>
<dbReference type="InterPro" id="IPR011050">
    <property type="entry name" value="Pectin_lyase_fold/virulence"/>
</dbReference>
<evidence type="ECO:0000256" key="4">
    <source>
        <dbReference type="ARBA" id="ARBA00023180"/>
    </source>
</evidence>
<dbReference type="SUPFAM" id="SSF51126">
    <property type="entry name" value="Pectin lyase-like"/>
    <property type="match status" value="1"/>
</dbReference>
<evidence type="ECO:0008006" key="9">
    <source>
        <dbReference type="Google" id="ProtNLM"/>
    </source>
</evidence>
<keyword evidence="3" id="KW-1015">Disulfide bond</keyword>
<evidence type="ECO:0000256" key="7">
    <source>
        <dbReference type="RuleBase" id="RU361169"/>
    </source>
</evidence>
<keyword evidence="2 7" id="KW-0378">Hydrolase</keyword>
<protein>
    <recommendedName>
        <fullName evidence="9">Polygalacturonase</fullName>
    </recommendedName>
</protein>
<evidence type="ECO:0000313" key="8">
    <source>
        <dbReference type="EMBL" id="NDV33969.1"/>
    </source>
</evidence>
<evidence type="ECO:0000256" key="2">
    <source>
        <dbReference type="ARBA" id="ARBA00022801"/>
    </source>
</evidence>
<sequence length="301" mass="32947">MANWPLSNNQYQDFLTLSNCNNCLITGGGLIDGQGTPWYIAFDNGELDYRRPNLLVIKKCVDLKLLDIDILNSPMFNVVLSGVKGAEIGFVNITDEWYNDGASEPHNTDGIDPGSDSAGIHIHDVYIYNGDDSVAVKPGTIAGGCTRDILVENCEFHRGHGASIGSIGSGCIQNVTFRNITFYDQMGAVVVKTYNEDVGFVKNITWKDLVMYNTDHCVNINTNYKTTGNPPQLLISGLNLVNIVGDKCAYPAHFVCQMEKPCMDISLVNVDLLKNAKEKTMLCEYAHGTAHSVQPSSCLLP</sequence>
<reference evidence="8" key="1">
    <citation type="journal article" date="2020" name="J. Eukaryot. Microbiol.">
        <title>De novo Sequencing, Assembly and Annotation of the Transcriptome for the Free-Living Testate Amoeba Arcella intermedia.</title>
        <authorList>
            <person name="Ribeiro G.M."/>
            <person name="Porfirio-Sousa A.L."/>
            <person name="Maurer-Alcala X.X."/>
            <person name="Katz L.A."/>
            <person name="Lahr D.J.G."/>
        </authorList>
    </citation>
    <scope>NUCLEOTIDE SEQUENCE</scope>
</reference>
<name>A0A6B2LAA7_9EUKA</name>
<comment type="similarity">
    <text evidence="1 7">Belongs to the glycosyl hydrolase 28 family.</text>
</comment>
<evidence type="ECO:0000256" key="1">
    <source>
        <dbReference type="ARBA" id="ARBA00008834"/>
    </source>
</evidence>
<dbReference type="GO" id="GO:0005975">
    <property type="term" value="P:carbohydrate metabolic process"/>
    <property type="evidence" value="ECO:0007669"/>
    <property type="project" value="InterPro"/>
</dbReference>
<keyword evidence="5 7" id="KW-0326">Glycosidase</keyword>